<dbReference type="EMBL" id="KB870805">
    <property type="protein sequence ID" value="EOA37203.1"/>
    <property type="molecule type" value="Genomic_DNA"/>
</dbReference>
<keyword evidence="1" id="KW-0812">Transmembrane</keyword>
<reference evidence="3" key="1">
    <citation type="journal article" date="2013" name="Nat. Genet.">
        <title>The Capsella rubella genome and the genomic consequences of rapid mating system evolution.</title>
        <authorList>
            <person name="Slotte T."/>
            <person name="Hazzouri K.M."/>
            <person name="Agren J.A."/>
            <person name="Koenig D."/>
            <person name="Maumus F."/>
            <person name="Guo Y.L."/>
            <person name="Steige K."/>
            <person name="Platts A.E."/>
            <person name="Escobar J.S."/>
            <person name="Newman L.K."/>
            <person name="Wang W."/>
            <person name="Mandakova T."/>
            <person name="Vello E."/>
            <person name="Smith L.M."/>
            <person name="Henz S.R."/>
            <person name="Steffen J."/>
            <person name="Takuno S."/>
            <person name="Brandvain Y."/>
            <person name="Coop G."/>
            <person name="Andolfatto P."/>
            <person name="Hu T.T."/>
            <person name="Blanchette M."/>
            <person name="Clark R.M."/>
            <person name="Quesneville H."/>
            <person name="Nordborg M."/>
            <person name="Gaut B.S."/>
            <person name="Lysak M.A."/>
            <person name="Jenkins J."/>
            <person name="Grimwood J."/>
            <person name="Chapman J."/>
            <person name="Prochnik S."/>
            <person name="Shu S."/>
            <person name="Rokhsar D."/>
            <person name="Schmutz J."/>
            <person name="Weigel D."/>
            <person name="Wright S.I."/>
        </authorList>
    </citation>
    <scope>NUCLEOTIDE SEQUENCE [LARGE SCALE GENOMIC DNA]</scope>
    <source>
        <strain evidence="3">cv. Monte Gargano</strain>
    </source>
</reference>
<organism evidence="2 3">
    <name type="scientific">Capsella rubella</name>
    <dbReference type="NCBI Taxonomy" id="81985"/>
    <lineage>
        <taxon>Eukaryota</taxon>
        <taxon>Viridiplantae</taxon>
        <taxon>Streptophyta</taxon>
        <taxon>Embryophyta</taxon>
        <taxon>Tracheophyta</taxon>
        <taxon>Spermatophyta</taxon>
        <taxon>Magnoliopsida</taxon>
        <taxon>eudicotyledons</taxon>
        <taxon>Gunneridae</taxon>
        <taxon>Pentapetalae</taxon>
        <taxon>rosids</taxon>
        <taxon>malvids</taxon>
        <taxon>Brassicales</taxon>
        <taxon>Brassicaceae</taxon>
        <taxon>Camelineae</taxon>
        <taxon>Capsella</taxon>
    </lineage>
</organism>
<keyword evidence="3" id="KW-1185">Reference proteome</keyword>
<evidence type="ECO:0000256" key="1">
    <source>
        <dbReference type="SAM" id="Phobius"/>
    </source>
</evidence>
<keyword evidence="1" id="KW-0472">Membrane</keyword>
<protein>
    <submittedName>
        <fullName evidence="2">Uncharacterized protein</fullName>
    </submittedName>
</protein>
<gene>
    <name evidence="2" type="ORF">CARUB_v10010674mg</name>
</gene>
<accession>R0IJR4</accession>
<sequence length="120" mass="13501">MRVCAKIVVVLGHPAASVTKSPTMATNDKLNFMRKAIPGLLCTIIQGKNYIFTCLVLVLASKFNNVCVIFIVSHLRSPEYTHLCFSYCVYEICPQDHKSMFVGRNAFTCAYVCSFPLTYY</sequence>
<keyword evidence="1" id="KW-1133">Transmembrane helix</keyword>
<dbReference type="AlphaFoldDB" id="R0IJR4"/>
<proteinExistence type="predicted"/>
<feature type="transmembrane region" description="Helical" evidence="1">
    <location>
        <begin position="50"/>
        <end position="72"/>
    </location>
</feature>
<name>R0IJR4_9BRAS</name>
<evidence type="ECO:0000313" key="3">
    <source>
        <dbReference type="Proteomes" id="UP000029121"/>
    </source>
</evidence>
<dbReference type="Proteomes" id="UP000029121">
    <property type="component" value="Unassembled WGS sequence"/>
</dbReference>
<evidence type="ECO:0000313" key="2">
    <source>
        <dbReference type="EMBL" id="EOA37203.1"/>
    </source>
</evidence>